<feature type="transmembrane region" description="Helical" evidence="8">
    <location>
        <begin position="124"/>
        <end position="141"/>
    </location>
</feature>
<keyword evidence="4" id="KW-0808">Transferase</keyword>
<feature type="transmembrane region" description="Helical" evidence="8">
    <location>
        <begin position="313"/>
        <end position="340"/>
    </location>
</feature>
<evidence type="ECO:0000256" key="5">
    <source>
        <dbReference type="ARBA" id="ARBA00022692"/>
    </source>
</evidence>
<feature type="transmembrane region" description="Helical" evidence="8">
    <location>
        <begin position="394"/>
        <end position="414"/>
    </location>
</feature>
<evidence type="ECO:0000256" key="2">
    <source>
        <dbReference type="ARBA" id="ARBA00022475"/>
    </source>
</evidence>
<feature type="transmembrane region" description="Helical" evidence="8">
    <location>
        <begin position="352"/>
        <end position="374"/>
    </location>
</feature>
<comment type="caution">
    <text evidence="10">The sequence shown here is derived from an EMBL/GenBank/DDBJ whole genome shotgun (WGS) entry which is preliminary data.</text>
</comment>
<evidence type="ECO:0000256" key="7">
    <source>
        <dbReference type="ARBA" id="ARBA00023136"/>
    </source>
</evidence>
<dbReference type="GO" id="GO:0005886">
    <property type="term" value="C:plasma membrane"/>
    <property type="evidence" value="ECO:0007669"/>
    <property type="project" value="UniProtKB-SubCell"/>
</dbReference>
<feature type="transmembrane region" description="Helical" evidence="8">
    <location>
        <begin position="485"/>
        <end position="504"/>
    </location>
</feature>
<keyword evidence="3" id="KW-0328">Glycosyltransferase</keyword>
<dbReference type="EMBL" id="QZKU01000039">
    <property type="protein sequence ID" value="RJP24181.1"/>
    <property type="molecule type" value="Genomic_DNA"/>
</dbReference>
<keyword evidence="7 8" id="KW-0472">Membrane</keyword>
<feature type="transmembrane region" description="Helical" evidence="8">
    <location>
        <begin position="460"/>
        <end position="479"/>
    </location>
</feature>
<feature type="transmembrane region" description="Helical" evidence="8">
    <location>
        <begin position="73"/>
        <end position="93"/>
    </location>
</feature>
<evidence type="ECO:0000313" key="10">
    <source>
        <dbReference type="EMBL" id="RJP24181.1"/>
    </source>
</evidence>
<feature type="transmembrane region" description="Helical" evidence="8">
    <location>
        <begin position="102"/>
        <end position="118"/>
    </location>
</feature>
<dbReference type="GO" id="GO:0009103">
    <property type="term" value="P:lipopolysaccharide biosynthetic process"/>
    <property type="evidence" value="ECO:0007669"/>
    <property type="project" value="UniProtKB-ARBA"/>
</dbReference>
<feature type="transmembrane region" description="Helical" evidence="8">
    <location>
        <begin position="434"/>
        <end position="453"/>
    </location>
</feature>
<dbReference type="AlphaFoldDB" id="A0A3A4P8C7"/>
<evidence type="ECO:0000256" key="8">
    <source>
        <dbReference type="SAM" id="Phobius"/>
    </source>
</evidence>
<keyword evidence="2" id="KW-1003">Cell membrane</keyword>
<dbReference type="Proteomes" id="UP000265882">
    <property type="component" value="Unassembled WGS sequence"/>
</dbReference>
<protein>
    <recommendedName>
        <fullName evidence="9">Glycosyltransferase RgtA/B/C/D-like domain-containing protein</fullName>
    </recommendedName>
</protein>
<organism evidence="10 11">
    <name type="scientific">Abyssobacteria bacterium (strain SURF_5)</name>
    <dbReference type="NCBI Taxonomy" id="2093360"/>
    <lineage>
        <taxon>Bacteria</taxon>
        <taxon>Pseudomonadati</taxon>
        <taxon>Candidatus Hydrogenedentota</taxon>
        <taxon>Candidatus Abyssobacteria</taxon>
    </lineage>
</organism>
<feature type="transmembrane region" description="Helical" evidence="8">
    <location>
        <begin position="282"/>
        <end position="301"/>
    </location>
</feature>
<feature type="transmembrane region" description="Helical" evidence="8">
    <location>
        <begin position="153"/>
        <end position="174"/>
    </location>
</feature>
<feature type="domain" description="Glycosyltransferase RgtA/B/C/D-like" evidence="9">
    <location>
        <begin position="220"/>
        <end position="366"/>
    </location>
</feature>
<feature type="transmembrane region" description="Helical" evidence="8">
    <location>
        <begin position="245"/>
        <end position="270"/>
    </location>
</feature>
<dbReference type="GO" id="GO:0016763">
    <property type="term" value="F:pentosyltransferase activity"/>
    <property type="evidence" value="ECO:0007669"/>
    <property type="project" value="TreeGrafter"/>
</dbReference>
<dbReference type="PANTHER" id="PTHR33908">
    <property type="entry name" value="MANNOSYLTRANSFERASE YKCB-RELATED"/>
    <property type="match status" value="1"/>
</dbReference>
<keyword evidence="6 8" id="KW-1133">Transmembrane helix</keyword>
<accession>A0A3A4P8C7</accession>
<name>A0A3A4P8C7_ABYX5</name>
<evidence type="ECO:0000313" key="11">
    <source>
        <dbReference type="Proteomes" id="UP000265882"/>
    </source>
</evidence>
<evidence type="ECO:0000256" key="6">
    <source>
        <dbReference type="ARBA" id="ARBA00022989"/>
    </source>
</evidence>
<sequence>MQLRERLDILRNARQILPSAAVAVLFLAIFSLTYRHLIFQAYGQGFVLQELAPLMNAAVGAGGELSSWGRYNVTASIVAVIFCCLTVAAGIVARSNVALRNNLWLFLIAIGFSFMLLPALTESLFVYIAVIPAVIILGWIGQRNCGASQTVSMGGSARAVLVSILAVGLLVRLYQLDVFPTRYTIDEQLFARAALEIGDDPAAFFSQPHYSKPYLIKILAIRLAFWLAGVGLFQHRSVSAVEGTLSILLLYFLVRQTWGNRAAVFAAFLLAVDPWHIGYSKFGVHEIEGPLFLILLFFFVFRAAQNGGRKNFAVLGLLTGATLYLYLANAVMAPFAFAAALGGSILLRKVNWTILAGEAASMTAAFLLVLTPHLTFGRENVQQLLSIYSSSSNFIVAAQYHGMTPVSLLLANLWSGVETLFQWVRDPGHPAPVFRPNPIVSGLALLGVGILIARKNGKDLLILLWIPVAFLPAAVGFGFEERRLFATLVPIPAMLAGIVLAHLWESGKISHFHFSASISKVFVLLLLCGVLFSGMFITFVDTDSSFGRSAQPRKAAEFIRSLPPSHSIIISSRIKESPFLIYLMNYDKIDRRGAERTHSFADIEELLPQSRNLAATRQLVLLLDPGVREQELLDQIQQLNPYVKIIKSRDFWACIIDDAAPGVGREGGSHETAQ</sequence>
<dbReference type="InterPro" id="IPR038731">
    <property type="entry name" value="RgtA/B/C-like"/>
</dbReference>
<feature type="transmembrane region" description="Helical" evidence="8">
    <location>
        <begin position="16"/>
        <end position="34"/>
    </location>
</feature>
<dbReference type="Pfam" id="PF13231">
    <property type="entry name" value="PMT_2"/>
    <property type="match status" value="1"/>
</dbReference>
<evidence type="ECO:0000256" key="4">
    <source>
        <dbReference type="ARBA" id="ARBA00022679"/>
    </source>
</evidence>
<gene>
    <name evidence="10" type="ORF">C4520_04640</name>
</gene>
<dbReference type="PANTHER" id="PTHR33908:SF11">
    <property type="entry name" value="MEMBRANE PROTEIN"/>
    <property type="match status" value="1"/>
</dbReference>
<dbReference type="InterPro" id="IPR050297">
    <property type="entry name" value="LipidA_mod_glycosyltrf_83"/>
</dbReference>
<evidence type="ECO:0000259" key="9">
    <source>
        <dbReference type="Pfam" id="PF13231"/>
    </source>
</evidence>
<proteinExistence type="predicted"/>
<evidence type="ECO:0000256" key="1">
    <source>
        <dbReference type="ARBA" id="ARBA00004651"/>
    </source>
</evidence>
<comment type="subcellular location">
    <subcellularLocation>
        <location evidence="1">Cell membrane</location>
        <topology evidence="1">Multi-pass membrane protein</topology>
    </subcellularLocation>
</comment>
<reference evidence="10 11" key="1">
    <citation type="journal article" date="2017" name="ISME J.">
        <title>Energy and carbon metabolisms in a deep terrestrial subsurface fluid microbial community.</title>
        <authorList>
            <person name="Momper L."/>
            <person name="Jungbluth S.P."/>
            <person name="Lee M.D."/>
            <person name="Amend J.P."/>
        </authorList>
    </citation>
    <scope>NUCLEOTIDE SEQUENCE [LARGE SCALE GENOMIC DNA]</scope>
    <source>
        <strain evidence="10">SURF_5</strain>
    </source>
</reference>
<feature type="transmembrane region" description="Helical" evidence="8">
    <location>
        <begin position="214"/>
        <end position="233"/>
    </location>
</feature>
<keyword evidence="5 8" id="KW-0812">Transmembrane</keyword>
<evidence type="ECO:0000256" key="3">
    <source>
        <dbReference type="ARBA" id="ARBA00022676"/>
    </source>
</evidence>
<feature type="transmembrane region" description="Helical" evidence="8">
    <location>
        <begin position="516"/>
        <end position="540"/>
    </location>
</feature>